<evidence type="ECO:0000313" key="8">
    <source>
        <dbReference type="Proteomes" id="UP000473325"/>
    </source>
</evidence>
<comment type="caution">
    <text evidence="7">The sequence shown here is derived from an EMBL/GenBank/DDBJ whole genome shotgun (WGS) entry which is preliminary data.</text>
</comment>
<dbReference type="GO" id="GO:0004725">
    <property type="term" value="F:protein tyrosine phosphatase activity"/>
    <property type="evidence" value="ECO:0007669"/>
    <property type="project" value="UniProtKB-EC"/>
</dbReference>
<dbReference type="InterPro" id="IPR023485">
    <property type="entry name" value="Ptyr_pPase"/>
</dbReference>
<dbReference type="PANTHER" id="PTHR11717">
    <property type="entry name" value="LOW MOLECULAR WEIGHT PROTEIN TYROSINE PHOSPHATASE"/>
    <property type="match status" value="1"/>
</dbReference>
<evidence type="ECO:0000256" key="2">
    <source>
        <dbReference type="ARBA" id="ARBA00013064"/>
    </source>
</evidence>
<dbReference type="AlphaFoldDB" id="A0A6L7EZH7"/>
<evidence type="ECO:0000256" key="4">
    <source>
        <dbReference type="ARBA" id="ARBA00022912"/>
    </source>
</evidence>
<feature type="active site" description="Proton donor" evidence="5">
    <location>
        <position position="142"/>
    </location>
</feature>
<dbReference type="SUPFAM" id="SSF52788">
    <property type="entry name" value="Phosphotyrosine protein phosphatases I"/>
    <property type="match status" value="1"/>
</dbReference>
<feature type="active site" evidence="5">
    <location>
        <position position="29"/>
    </location>
</feature>
<dbReference type="Pfam" id="PF01451">
    <property type="entry name" value="LMWPc"/>
    <property type="match status" value="1"/>
</dbReference>
<comment type="similarity">
    <text evidence="1">Belongs to the low molecular weight phosphotyrosine protein phosphatase family.</text>
</comment>
<feature type="active site" description="Nucleophile" evidence="5">
    <location>
        <position position="23"/>
    </location>
</feature>
<dbReference type="CDD" id="cd16343">
    <property type="entry name" value="LMWPTP"/>
    <property type="match status" value="1"/>
</dbReference>
<dbReference type="InterPro" id="IPR036196">
    <property type="entry name" value="Ptyr_pPase_sf"/>
</dbReference>
<name>A0A6L7EZH7_9ACTN</name>
<sequence>MSWLPPPLPAPRQPGRYAVALVCLGNICRSPIADVVLSERVDEAGLAGHVTVASSGTGGWHVGDPMDPRAASVLLAHDYDPSLHRARQFAASWLEEHDLVLCMDARNLEDVTSVRGEDSAPDERLRLFGDFDPVTHGAEVPDPYYGGPEGFEEVLAMVERTCATIVSGLQRIPGLTGRS</sequence>
<dbReference type="Proteomes" id="UP000473325">
    <property type="component" value="Unassembled WGS sequence"/>
</dbReference>
<dbReference type="RefSeq" id="WP_160876119.1">
    <property type="nucleotide sequence ID" value="NZ_WUEK01000003.1"/>
</dbReference>
<dbReference type="InterPro" id="IPR050438">
    <property type="entry name" value="LMW_PTPase"/>
</dbReference>
<keyword evidence="8" id="KW-1185">Reference proteome</keyword>
<proteinExistence type="inferred from homology"/>
<dbReference type="Gene3D" id="3.40.50.2300">
    <property type="match status" value="1"/>
</dbReference>
<evidence type="ECO:0000256" key="3">
    <source>
        <dbReference type="ARBA" id="ARBA00022801"/>
    </source>
</evidence>
<dbReference type="InterPro" id="IPR017867">
    <property type="entry name" value="Tyr_phospatase_low_mol_wt"/>
</dbReference>
<reference evidence="7 8" key="1">
    <citation type="submission" date="2019-12" db="EMBL/GenBank/DDBJ databases">
        <authorList>
            <person name="Kun Z."/>
        </authorList>
    </citation>
    <scope>NUCLEOTIDE SEQUENCE [LARGE SCALE GENOMIC DNA]</scope>
    <source>
        <strain evidence="7 8">YIM 123512</strain>
    </source>
</reference>
<dbReference type="PRINTS" id="PR00719">
    <property type="entry name" value="LMWPTPASE"/>
</dbReference>
<dbReference type="PANTHER" id="PTHR11717:SF7">
    <property type="entry name" value="LOW MOLECULAR WEIGHT PHOSPHOTYROSINE PROTEIN PHOSPHATASE"/>
    <property type="match status" value="1"/>
</dbReference>
<feature type="domain" description="Phosphotyrosine protein phosphatase I" evidence="6">
    <location>
        <begin position="17"/>
        <end position="168"/>
    </location>
</feature>
<protein>
    <recommendedName>
        <fullName evidence="2">protein-tyrosine-phosphatase</fullName>
        <ecNumber evidence="2">3.1.3.48</ecNumber>
    </recommendedName>
</protein>
<evidence type="ECO:0000256" key="5">
    <source>
        <dbReference type="PIRSR" id="PIRSR617867-1"/>
    </source>
</evidence>
<keyword evidence="3" id="KW-0378">Hydrolase</keyword>
<accession>A0A6L7EZH7</accession>
<evidence type="ECO:0000313" key="7">
    <source>
        <dbReference type="EMBL" id="MXG89052.1"/>
    </source>
</evidence>
<evidence type="ECO:0000259" key="6">
    <source>
        <dbReference type="SMART" id="SM00226"/>
    </source>
</evidence>
<dbReference type="EC" id="3.1.3.48" evidence="2"/>
<gene>
    <name evidence="7" type="ORF">GRQ65_05760</name>
</gene>
<dbReference type="EMBL" id="WUEK01000003">
    <property type="protein sequence ID" value="MXG89052.1"/>
    <property type="molecule type" value="Genomic_DNA"/>
</dbReference>
<organism evidence="7 8">
    <name type="scientific">Nocardioides flavescens</name>
    <dbReference type="NCBI Taxonomy" id="2691959"/>
    <lineage>
        <taxon>Bacteria</taxon>
        <taxon>Bacillati</taxon>
        <taxon>Actinomycetota</taxon>
        <taxon>Actinomycetes</taxon>
        <taxon>Propionibacteriales</taxon>
        <taxon>Nocardioidaceae</taxon>
        <taxon>Nocardioides</taxon>
    </lineage>
</organism>
<evidence type="ECO:0000256" key="1">
    <source>
        <dbReference type="ARBA" id="ARBA00011063"/>
    </source>
</evidence>
<keyword evidence="4" id="KW-0904">Protein phosphatase</keyword>
<dbReference type="SMART" id="SM00226">
    <property type="entry name" value="LMWPc"/>
    <property type="match status" value="1"/>
</dbReference>